<dbReference type="Pfam" id="PF13338">
    <property type="entry name" value="AbiEi_4"/>
    <property type="match status" value="1"/>
</dbReference>
<evidence type="ECO:0000313" key="3">
    <source>
        <dbReference type="Proteomes" id="UP001597033"/>
    </source>
</evidence>
<gene>
    <name evidence="2" type="ORF">ACFQ2N_12170</name>
</gene>
<comment type="caution">
    <text evidence="2">The sequence shown here is derived from an EMBL/GenBank/DDBJ whole genome shotgun (WGS) entry which is preliminary data.</text>
</comment>
<dbReference type="EMBL" id="JBHTKN010000008">
    <property type="protein sequence ID" value="MFD1043099.1"/>
    <property type="molecule type" value="Genomic_DNA"/>
</dbReference>
<dbReference type="InterPro" id="IPR025159">
    <property type="entry name" value="AbiEi_N"/>
</dbReference>
<proteinExistence type="predicted"/>
<evidence type="ECO:0000313" key="2">
    <source>
        <dbReference type="EMBL" id="MFD1043099.1"/>
    </source>
</evidence>
<dbReference type="Proteomes" id="UP001597033">
    <property type="component" value="Unassembled WGS sequence"/>
</dbReference>
<keyword evidence="3" id="KW-1185">Reference proteome</keyword>
<organism evidence="2 3">
    <name type="scientific">Pseudoxanthomonas kaohsiungensis</name>
    <dbReference type="NCBI Taxonomy" id="283923"/>
    <lineage>
        <taxon>Bacteria</taxon>
        <taxon>Pseudomonadati</taxon>
        <taxon>Pseudomonadota</taxon>
        <taxon>Gammaproteobacteria</taxon>
        <taxon>Lysobacterales</taxon>
        <taxon>Lysobacteraceae</taxon>
        <taxon>Pseudoxanthomonas</taxon>
    </lineage>
</organism>
<protein>
    <submittedName>
        <fullName evidence="2">Type IV toxin-antitoxin system AbiEi family antitoxin domain-containing protein</fullName>
    </submittedName>
</protein>
<dbReference type="RefSeq" id="WP_162377169.1">
    <property type="nucleotide sequence ID" value="NZ_JBHTKN010000008.1"/>
</dbReference>
<feature type="domain" description="AbiEi antitoxin N-terminal" evidence="1">
    <location>
        <begin position="2"/>
        <end position="53"/>
    </location>
</feature>
<reference evidence="3" key="1">
    <citation type="journal article" date="2019" name="Int. J. Syst. Evol. Microbiol.">
        <title>The Global Catalogue of Microorganisms (GCM) 10K type strain sequencing project: providing services to taxonomists for standard genome sequencing and annotation.</title>
        <authorList>
            <consortium name="The Broad Institute Genomics Platform"/>
            <consortium name="The Broad Institute Genome Sequencing Center for Infectious Disease"/>
            <person name="Wu L."/>
            <person name="Ma J."/>
        </authorList>
    </citation>
    <scope>NUCLEOTIDE SEQUENCE [LARGE SCALE GENOMIC DNA]</scope>
    <source>
        <strain evidence="3">CCUG 55854</strain>
    </source>
</reference>
<name>A0ABW3M0G8_9GAMM</name>
<accession>A0ABW3M0G8</accession>
<sequence>MLDALARQRRYIISVDELHDVFGESRAQLRVGLHRQTMAGAITRLFPGIYANPQAVVKRLISRGDVVPYLRQAAELYVSLESALHVHRPASAAKPRALTVMTTGRSLLCDLEGLGAVEFVHTKRIPDRWADQLAESRYEGLALASYQLAIDDMLRTGRPLETCDYRRRRHIGVPVGRAPAPWAGRKEA</sequence>
<evidence type="ECO:0000259" key="1">
    <source>
        <dbReference type="Pfam" id="PF13338"/>
    </source>
</evidence>